<sequence>MANVISSLWIECRRCGSRIKLSPKSTFDPFHWTKHRERCLRRPAGVVKEMRAEARPRASHTPQPPSSTLSSPPPSPAPAATPPLTPDASSASSVKHEHESPPPPEPSPPPPALPPHSVFTGPDMLAFEEYLHRSRRRPTRLVPPPTAWQDWSWSQLQHPVWVVAQYPSRPHPGAADGKPPEVRALEGGLLAPDAPAPVGRSVSVEQDLAGMDSGS</sequence>
<proteinExistence type="predicted"/>
<reference evidence="1" key="2">
    <citation type="journal article" date="2022" name="New Phytol.">
        <title>Evolutionary transition to the ectomycorrhizal habit in the genomes of a hyperdiverse lineage of mushroom-forming fungi.</title>
        <authorList>
            <person name="Looney B."/>
            <person name="Miyauchi S."/>
            <person name="Morin E."/>
            <person name="Drula E."/>
            <person name="Courty P.E."/>
            <person name="Kohler A."/>
            <person name="Kuo A."/>
            <person name="LaButti K."/>
            <person name="Pangilinan J."/>
            <person name="Lipzen A."/>
            <person name="Riley R."/>
            <person name="Andreopoulos W."/>
            <person name="He G."/>
            <person name="Johnson J."/>
            <person name="Nolan M."/>
            <person name="Tritt A."/>
            <person name="Barry K.W."/>
            <person name="Grigoriev I.V."/>
            <person name="Nagy L.G."/>
            <person name="Hibbett D."/>
            <person name="Henrissat B."/>
            <person name="Matheny P.B."/>
            <person name="Labbe J."/>
            <person name="Martin F.M."/>
        </authorList>
    </citation>
    <scope>NUCLEOTIDE SEQUENCE</scope>
    <source>
        <strain evidence="1">HHB10654</strain>
    </source>
</reference>
<dbReference type="Proteomes" id="UP000814140">
    <property type="component" value="Unassembled WGS sequence"/>
</dbReference>
<comment type="caution">
    <text evidence="1">The sequence shown here is derived from an EMBL/GenBank/DDBJ whole genome shotgun (WGS) entry which is preliminary data.</text>
</comment>
<reference evidence="1" key="1">
    <citation type="submission" date="2021-03" db="EMBL/GenBank/DDBJ databases">
        <authorList>
            <consortium name="DOE Joint Genome Institute"/>
            <person name="Ahrendt S."/>
            <person name="Looney B.P."/>
            <person name="Miyauchi S."/>
            <person name="Morin E."/>
            <person name="Drula E."/>
            <person name="Courty P.E."/>
            <person name="Chicoki N."/>
            <person name="Fauchery L."/>
            <person name="Kohler A."/>
            <person name="Kuo A."/>
            <person name="Labutti K."/>
            <person name="Pangilinan J."/>
            <person name="Lipzen A."/>
            <person name="Riley R."/>
            <person name="Andreopoulos W."/>
            <person name="He G."/>
            <person name="Johnson J."/>
            <person name="Barry K.W."/>
            <person name="Grigoriev I.V."/>
            <person name="Nagy L."/>
            <person name="Hibbett D."/>
            <person name="Henrissat B."/>
            <person name="Matheny P.B."/>
            <person name="Labbe J."/>
            <person name="Martin F."/>
        </authorList>
    </citation>
    <scope>NUCLEOTIDE SEQUENCE</scope>
    <source>
        <strain evidence="1">HHB10654</strain>
    </source>
</reference>
<name>A0ACB8SWY1_9AGAM</name>
<accession>A0ACB8SWY1</accession>
<organism evidence="1 2">
    <name type="scientific">Artomyces pyxidatus</name>
    <dbReference type="NCBI Taxonomy" id="48021"/>
    <lineage>
        <taxon>Eukaryota</taxon>
        <taxon>Fungi</taxon>
        <taxon>Dikarya</taxon>
        <taxon>Basidiomycota</taxon>
        <taxon>Agaricomycotina</taxon>
        <taxon>Agaricomycetes</taxon>
        <taxon>Russulales</taxon>
        <taxon>Auriscalpiaceae</taxon>
        <taxon>Artomyces</taxon>
    </lineage>
</organism>
<protein>
    <submittedName>
        <fullName evidence="1">Uncharacterized protein</fullName>
    </submittedName>
</protein>
<gene>
    <name evidence="1" type="ORF">BV25DRAFT_1827240</name>
</gene>
<evidence type="ECO:0000313" key="1">
    <source>
        <dbReference type="EMBL" id="KAI0061003.1"/>
    </source>
</evidence>
<evidence type="ECO:0000313" key="2">
    <source>
        <dbReference type="Proteomes" id="UP000814140"/>
    </source>
</evidence>
<keyword evidence="2" id="KW-1185">Reference proteome</keyword>
<dbReference type="EMBL" id="MU277215">
    <property type="protein sequence ID" value="KAI0061003.1"/>
    <property type="molecule type" value="Genomic_DNA"/>
</dbReference>